<keyword evidence="5" id="KW-0862">Zinc</keyword>
<evidence type="ECO:0000256" key="3">
    <source>
        <dbReference type="ARBA" id="ARBA00022737"/>
    </source>
</evidence>
<feature type="domain" description="C2H2-type" evidence="9">
    <location>
        <begin position="123"/>
        <end position="150"/>
    </location>
</feature>
<dbReference type="GO" id="GO:0008270">
    <property type="term" value="F:zinc ion binding"/>
    <property type="evidence" value="ECO:0007669"/>
    <property type="project" value="UniProtKB-KW"/>
</dbReference>
<dbReference type="FunFam" id="3.30.160.60:FF:002169">
    <property type="entry name" value="Zgc:174573"/>
    <property type="match status" value="1"/>
</dbReference>
<dbReference type="InterPro" id="IPR036236">
    <property type="entry name" value="Znf_C2H2_sf"/>
</dbReference>
<feature type="domain" description="C2H2-type" evidence="9">
    <location>
        <begin position="95"/>
        <end position="122"/>
    </location>
</feature>
<dbReference type="Pfam" id="PF00096">
    <property type="entry name" value="zf-C2H2"/>
    <property type="match status" value="2"/>
</dbReference>
<dbReference type="Gene3D" id="3.30.160.60">
    <property type="entry name" value="Classic Zinc Finger"/>
    <property type="match status" value="3"/>
</dbReference>
<evidence type="ECO:0000256" key="6">
    <source>
        <dbReference type="ARBA" id="ARBA00023242"/>
    </source>
</evidence>
<dbReference type="PROSITE" id="PS00028">
    <property type="entry name" value="ZINC_FINGER_C2H2_1"/>
    <property type="match status" value="2"/>
</dbReference>
<keyword evidence="2" id="KW-0479">Metal-binding</keyword>
<dbReference type="FunFam" id="3.30.160.60:FF:000100">
    <property type="entry name" value="Zinc finger 45-like"/>
    <property type="match status" value="1"/>
</dbReference>
<gene>
    <name evidence="10" type="ORF">DNTS_017710</name>
</gene>
<evidence type="ECO:0000256" key="8">
    <source>
        <dbReference type="SAM" id="MobiDB-lite"/>
    </source>
</evidence>
<dbReference type="EMBL" id="SRMA01025711">
    <property type="protein sequence ID" value="TRY91867.1"/>
    <property type="molecule type" value="Genomic_DNA"/>
</dbReference>
<keyword evidence="4 7" id="KW-0863">Zinc-finger</keyword>
<dbReference type="InterPro" id="IPR013087">
    <property type="entry name" value="Znf_C2H2_type"/>
</dbReference>
<organism evidence="10 11">
    <name type="scientific">Danionella cerebrum</name>
    <dbReference type="NCBI Taxonomy" id="2873325"/>
    <lineage>
        <taxon>Eukaryota</taxon>
        <taxon>Metazoa</taxon>
        <taxon>Chordata</taxon>
        <taxon>Craniata</taxon>
        <taxon>Vertebrata</taxon>
        <taxon>Euteleostomi</taxon>
        <taxon>Actinopterygii</taxon>
        <taxon>Neopterygii</taxon>
        <taxon>Teleostei</taxon>
        <taxon>Ostariophysi</taxon>
        <taxon>Cypriniformes</taxon>
        <taxon>Danionidae</taxon>
        <taxon>Danioninae</taxon>
        <taxon>Danionella</taxon>
    </lineage>
</organism>
<name>A0A553QPL1_9TELE</name>
<dbReference type="FunFam" id="3.30.160.60:FF:002077">
    <property type="entry name" value="LP19870p"/>
    <property type="match status" value="1"/>
</dbReference>
<dbReference type="GO" id="GO:0005634">
    <property type="term" value="C:nucleus"/>
    <property type="evidence" value="ECO:0007669"/>
    <property type="project" value="UniProtKB-SubCell"/>
</dbReference>
<dbReference type="AlphaFoldDB" id="A0A553QPL1"/>
<keyword evidence="3" id="KW-0677">Repeat</keyword>
<evidence type="ECO:0000259" key="9">
    <source>
        <dbReference type="PROSITE" id="PS50157"/>
    </source>
</evidence>
<dbReference type="Proteomes" id="UP000316079">
    <property type="component" value="Unassembled WGS sequence"/>
</dbReference>
<protein>
    <recommendedName>
        <fullName evidence="9">C2H2-type domain-containing protein</fullName>
    </recommendedName>
</protein>
<dbReference type="OrthoDB" id="7327383at2759"/>
<dbReference type="STRING" id="623744.A0A553QPL1"/>
<evidence type="ECO:0000313" key="11">
    <source>
        <dbReference type="Proteomes" id="UP000316079"/>
    </source>
</evidence>
<feature type="non-terminal residue" evidence="10">
    <location>
        <position position="159"/>
    </location>
</feature>
<dbReference type="SMART" id="SM00355">
    <property type="entry name" value="ZnF_C2H2"/>
    <property type="match status" value="2"/>
</dbReference>
<evidence type="ECO:0000256" key="1">
    <source>
        <dbReference type="ARBA" id="ARBA00004123"/>
    </source>
</evidence>
<proteinExistence type="predicted"/>
<evidence type="ECO:0000256" key="4">
    <source>
        <dbReference type="ARBA" id="ARBA00022771"/>
    </source>
</evidence>
<dbReference type="PANTHER" id="PTHR24394:SF44">
    <property type="entry name" value="ZINC FINGER PROTEIN 271-LIKE"/>
    <property type="match status" value="1"/>
</dbReference>
<evidence type="ECO:0000256" key="5">
    <source>
        <dbReference type="ARBA" id="ARBA00022833"/>
    </source>
</evidence>
<feature type="region of interest" description="Disordered" evidence="8">
    <location>
        <begin position="59"/>
        <end position="102"/>
    </location>
</feature>
<evidence type="ECO:0000256" key="2">
    <source>
        <dbReference type="ARBA" id="ARBA00022723"/>
    </source>
</evidence>
<dbReference type="SUPFAM" id="SSF57667">
    <property type="entry name" value="beta-beta-alpha zinc fingers"/>
    <property type="match status" value="1"/>
</dbReference>
<accession>A0A553QPL1</accession>
<evidence type="ECO:0000256" key="7">
    <source>
        <dbReference type="PROSITE-ProRule" id="PRU00042"/>
    </source>
</evidence>
<dbReference type="PROSITE" id="PS50157">
    <property type="entry name" value="ZINC_FINGER_C2H2_2"/>
    <property type="match status" value="2"/>
</dbReference>
<keyword evidence="11" id="KW-1185">Reference proteome</keyword>
<reference evidence="10 11" key="1">
    <citation type="journal article" date="2019" name="Sci. Data">
        <title>Hybrid genome assembly and annotation of Danionella translucida.</title>
        <authorList>
            <person name="Kadobianskyi M."/>
            <person name="Schulze L."/>
            <person name="Schuelke M."/>
            <person name="Judkewitz B."/>
        </authorList>
    </citation>
    <scope>NUCLEOTIDE SEQUENCE [LARGE SCALE GENOMIC DNA]</scope>
    <source>
        <strain evidence="10 11">Bolton</strain>
    </source>
</reference>
<sequence length="159" mass="18285">MDAFKDEDKISVKVEFILNNKEYGIPPEPCSGFINDFIKEEKDLLQLKEEEEMIQVKKEEKSFSLIESRSNDSEEVSNQESIASRRKNNTGEKPHSCDQCGKSFRTKPGLQHHIRIHTGEKPHSCDQCGKSFITKQELQRHIRIHTGEKPHSCDQCGKS</sequence>
<dbReference type="PANTHER" id="PTHR24394">
    <property type="entry name" value="ZINC FINGER PROTEIN"/>
    <property type="match status" value="1"/>
</dbReference>
<comment type="caution">
    <text evidence="10">The sequence shown here is derived from an EMBL/GenBank/DDBJ whole genome shotgun (WGS) entry which is preliminary data.</text>
</comment>
<evidence type="ECO:0000313" key="10">
    <source>
        <dbReference type="EMBL" id="TRY91867.1"/>
    </source>
</evidence>
<dbReference type="GO" id="GO:0000981">
    <property type="term" value="F:DNA-binding transcription factor activity, RNA polymerase II-specific"/>
    <property type="evidence" value="ECO:0007669"/>
    <property type="project" value="TreeGrafter"/>
</dbReference>
<keyword evidence="6" id="KW-0539">Nucleus</keyword>
<comment type="subcellular location">
    <subcellularLocation>
        <location evidence="1">Nucleus</location>
    </subcellularLocation>
</comment>